<dbReference type="Proteomes" id="UP000019146">
    <property type="component" value="Chromosome 1"/>
</dbReference>
<evidence type="ECO:0000313" key="1">
    <source>
        <dbReference type="EMBL" id="ALL63514.1"/>
    </source>
</evidence>
<dbReference type="KEGG" id="bcai:K788_0003566"/>
<reference evidence="1 2" key="1">
    <citation type="journal article" date="2014" name="Genome Announc.">
        <title>Draft Genome Sequence of the Haloacid-Degrading Burkholderia caribensis Strain MBA4.</title>
        <authorList>
            <person name="Pan Y."/>
            <person name="Kong K.F."/>
            <person name="Tsang J.S."/>
        </authorList>
    </citation>
    <scope>NUCLEOTIDE SEQUENCE [LARGE SCALE GENOMIC DNA]</scope>
    <source>
        <strain evidence="1 2">MBA4</strain>
    </source>
</reference>
<name>A0A0P0R6G7_9BURK</name>
<proteinExistence type="predicted"/>
<protein>
    <submittedName>
        <fullName evidence="1">Uncharacterized protein</fullName>
    </submittedName>
</protein>
<evidence type="ECO:0000313" key="2">
    <source>
        <dbReference type="Proteomes" id="UP000019146"/>
    </source>
</evidence>
<organism evidence="1 2">
    <name type="scientific">Paraburkholderia caribensis MBA4</name>
    <dbReference type="NCBI Taxonomy" id="1323664"/>
    <lineage>
        <taxon>Bacteria</taxon>
        <taxon>Pseudomonadati</taxon>
        <taxon>Pseudomonadota</taxon>
        <taxon>Betaproteobacteria</taxon>
        <taxon>Burkholderiales</taxon>
        <taxon>Burkholderiaceae</taxon>
        <taxon>Paraburkholderia</taxon>
    </lineage>
</organism>
<dbReference type="AlphaFoldDB" id="A0A0P0R6G7"/>
<gene>
    <name evidence="1" type="ORF">K788_0003566</name>
</gene>
<sequence length="52" mass="5882">MRRALCTGAKLRSGCSRDGWRLLAMARMVAHALPGNEIERVMPPAPRVCYRR</sequence>
<dbReference type="EMBL" id="CP012746">
    <property type="protein sequence ID" value="ALL63514.1"/>
    <property type="molecule type" value="Genomic_DNA"/>
</dbReference>
<accession>A0A0P0R6G7</accession>